<evidence type="ECO:0000313" key="2">
    <source>
        <dbReference type="Proteomes" id="UP000760480"/>
    </source>
</evidence>
<organism evidence="1 2">
    <name type="scientific">Candidatus Competibacter phosphatis</name>
    <dbReference type="NCBI Taxonomy" id="221280"/>
    <lineage>
        <taxon>Bacteria</taxon>
        <taxon>Pseudomonadati</taxon>
        <taxon>Pseudomonadota</taxon>
        <taxon>Gammaproteobacteria</taxon>
        <taxon>Candidatus Competibacteraceae</taxon>
        <taxon>Candidatus Competibacter</taxon>
    </lineage>
</organism>
<proteinExistence type="predicted"/>
<dbReference type="InterPro" id="IPR012337">
    <property type="entry name" value="RNaseH-like_sf"/>
</dbReference>
<reference evidence="1 2" key="1">
    <citation type="submission" date="2019-03" db="EMBL/GenBank/DDBJ databases">
        <title>Metabolic reconstructions from genomes of highly enriched 'Candidatus Accumulibacter' and 'Candidatus Competibacter' bioreactor populations.</title>
        <authorList>
            <person name="Annavajhala M.K."/>
            <person name="Welles L."/>
            <person name="Abbas B."/>
            <person name="Sorokin D."/>
            <person name="Park H."/>
            <person name="Van Loosdrecht M."/>
            <person name="Chandran K."/>
        </authorList>
    </citation>
    <scope>NUCLEOTIDE SEQUENCE [LARGE SCALE GENOMIC DNA]</scope>
    <source>
        <strain evidence="1 2">SBR_G</strain>
    </source>
</reference>
<evidence type="ECO:0008006" key="3">
    <source>
        <dbReference type="Google" id="ProtNLM"/>
    </source>
</evidence>
<dbReference type="Proteomes" id="UP000760480">
    <property type="component" value="Unassembled WGS sequence"/>
</dbReference>
<keyword evidence="2" id="KW-1185">Reference proteome</keyword>
<gene>
    <name evidence="1" type="ORF">E4P82_16295</name>
</gene>
<dbReference type="SUPFAM" id="SSF53098">
    <property type="entry name" value="Ribonuclease H-like"/>
    <property type="match status" value="1"/>
</dbReference>
<sequence length="71" mass="7939">MGSPWIVGWRVSATARPAFALNALEQLLDGRGSIRPDRLIHPSDQGLQHGSIRYAERLAEAGHRTPHWIDE</sequence>
<accession>A0ABX1TML2</accession>
<dbReference type="EMBL" id="SPMZ01000055">
    <property type="protein sequence ID" value="NMQ20618.1"/>
    <property type="molecule type" value="Genomic_DNA"/>
</dbReference>
<name>A0ABX1TML2_9GAMM</name>
<protein>
    <recommendedName>
        <fullName evidence="3">Transposase</fullName>
    </recommendedName>
</protein>
<evidence type="ECO:0000313" key="1">
    <source>
        <dbReference type="EMBL" id="NMQ20618.1"/>
    </source>
</evidence>
<comment type="caution">
    <text evidence="1">The sequence shown here is derived from an EMBL/GenBank/DDBJ whole genome shotgun (WGS) entry which is preliminary data.</text>
</comment>